<feature type="transmembrane region" description="Helical" evidence="1">
    <location>
        <begin position="158"/>
        <end position="179"/>
    </location>
</feature>
<dbReference type="Proteomes" id="UP000181897">
    <property type="component" value="Chromosome"/>
</dbReference>
<accession>A0A1J0WHB2</accession>
<feature type="transmembrane region" description="Helical" evidence="1">
    <location>
        <begin position="432"/>
        <end position="453"/>
    </location>
</feature>
<evidence type="ECO:0000256" key="1">
    <source>
        <dbReference type="SAM" id="Phobius"/>
    </source>
</evidence>
<keyword evidence="1" id="KW-0472">Membrane</keyword>
<name>A0A1J0WHB2_9RHOB</name>
<evidence type="ECO:0008006" key="4">
    <source>
        <dbReference type="Google" id="ProtNLM"/>
    </source>
</evidence>
<feature type="transmembrane region" description="Helical" evidence="1">
    <location>
        <begin position="38"/>
        <end position="60"/>
    </location>
</feature>
<evidence type="ECO:0000313" key="3">
    <source>
        <dbReference type="Proteomes" id="UP000181897"/>
    </source>
</evidence>
<dbReference type="STRING" id="1917485.BOO69_08915"/>
<sequence length="458" mass="48939">MRLREIAITVKLAACLPLPAQAHVSEQGFVLLLPTGVYSAAGVAAVALTVLALFVLPGATVRDLFAHRALAARAFARTRQITSLAALAVLIFLVYLGFFGPRDPLSNLMSLGFWTLGWMAAVSLAPVVGNLWSWINPWTGLYRVLGPLRPIVALPERVGMWPAVVLLMGFAAFQLADIAPDDPARLARFVAIYWVATFAGMMLCGPGWLRHGELGTAVFSAYASLAPVRFSDPAGAGGPGWRLLAEKPMPAAGIFALCLLGVGSFDGLNETFWWLGTIGVNPLEFPGRSAVVGQTLAGLLLACEALVAVFALTVWMGLRLARADTGFGTAFGWLALSVLPIALAYHIAHYLTSFLVQIQYSVAALSDPFARGADWLGIEPFRVTTGFFNSIDSVRVIWTTQAGVVVLGHVWSVLLSHRIALRLFGDGPRTALATLPLSVFMIAYTMLGLWLLAAPKGA</sequence>
<protein>
    <recommendedName>
        <fullName evidence="4">Fenitrothion hydrolase</fullName>
    </recommendedName>
</protein>
<feature type="transmembrane region" description="Helical" evidence="1">
    <location>
        <begin position="396"/>
        <end position="420"/>
    </location>
</feature>
<dbReference type="KEGG" id="suam:BOO69_08915"/>
<keyword evidence="1" id="KW-1133">Transmembrane helix</keyword>
<feature type="transmembrane region" description="Helical" evidence="1">
    <location>
        <begin position="191"/>
        <end position="209"/>
    </location>
</feature>
<gene>
    <name evidence="2" type="ORF">BOO69_08915</name>
</gene>
<keyword evidence="3" id="KW-1185">Reference proteome</keyword>
<evidence type="ECO:0000313" key="2">
    <source>
        <dbReference type="EMBL" id="APE43518.1"/>
    </source>
</evidence>
<dbReference type="OrthoDB" id="8168962at2"/>
<organism evidence="2 3">
    <name type="scientific">Sulfitobacter alexandrii</name>
    <dbReference type="NCBI Taxonomy" id="1917485"/>
    <lineage>
        <taxon>Bacteria</taxon>
        <taxon>Pseudomonadati</taxon>
        <taxon>Pseudomonadota</taxon>
        <taxon>Alphaproteobacteria</taxon>
        <taxon>Rhodobacterales</taxon>
        <taxon>Roseobacteraceae</taxon>
        <taxon>Sulfitobacter</taxon>
    </lineage>
</organism>
<feature type="transmembrane region" description="Helical" evidence="1">
    <location>
        <begin position="330"/>
        <end position="348"/>
    </location>
</feature>
<reference evidence="2 3" key="1">
    <citation type="submission" date="2016-11" db="EMBL/GenBank/DDBJ databases">
        <title>Complete genome sequence of Sulfitobacter sp. AM1-D1, a toxic bacteria associated with marine dinoflagellate Alexandrium minutum in East China Sea.</title>
        <authorList>
            <person name="Yang Q."/>
            <person name="Zhang X."/>
            <person name="Tian X."/>
        </authorList>
    </citation>
    <scope>NUCLEOTIDE SEQUENCE [LARGE SCALE GENOMIC DNA]</scope>
    <source>
        <strain evidence="2 3">AM1-D1</strain>
    </source>
</reference>
<dbReference type="EMBL" id="CP018076">
    <property type="protein sequence ID" value="APE43518.1"/>
    <property type="molecule type" value="Genomic_DNA"/>
</dbReference>
<feature type="transmembrane region" description="Helical" evidence="1">
    <location>
        <begin position="295"/>
        <end position="318"/>
    </location>
</feature>
<dbReference type="AlphaFoldDB" id="A0A1J0WHB2"/>
<dbReference type="RefSeq" id="WP_071971851.1">
    <property type="nucleotide sequence ID" value="NZ_CP018076.1"/>
</dbReference>
<feature type="transmembrane region" description="Helical" evidence="1">
    <location>
        <begin position="251"/>
        <end position="275"/>
    </location>
</feature>
<proteinExistence type="predicted"/>
<keyword evidence="1" id="KW-0812">Transmembrane</keyword>
<feature type="transmembrane region" description="Helical" evidence="1">
    <location>
        <begin position="111"/>
        <end position="135"/>
    </location>
</feature>
<feature type="transmembrane region" description="Helical" evidence="1">
    <location>
        <begin position="81"/>
        <end position="99"/>
    </location>
</feature>